<protein>
    <recommendedName>
        <fullName evidence="5">Trans-aconitate 2-methyltransferase</fullName>
        <ecNumber evidence="5">2.1.1.144</ecNumber>
    </recommendedName>
</protein>
<name>A0A2G1XJ33_STRCJ</name>
<evidence type="ECO:0000259" key="6">
    <source>
        <dbReference type="Pfam" id="PF13649"/>
    </source>
</evidence>
<keyword evidence="2 5" id="KW-0489">Methyltransferase</keyword>
<dbReference type="NCBIfam" id="NF010703">
    <property type="entry name" value="PRK14103.1"/>
    <property type="match status" value="1"/>
</dbReference>
<dbReference type="EC" id="2.1.1.144" evidence="5"/>
<dbReference type="HAMAP" id="MF_00560">
    <property type="entry name" value="Tran_acon_Me_trans"/>
    <property type="match status" value="1"/>
</dbReference>
<dbReference type="PANTHER" id="PTHR43861:SF1">
    <property type="entry name" value="TRANS-ACONITATE 2-METHYLTRANSFERASE"/>
    <property type="match status" value="1"/>
</dbReference>
<dbReference type="AlphaFoldDB" id="A0A2G1XJ33"/>
<dbReference type="EMBL" id="NHZO01000147">
    <property type="protein sequence ID" value="PHQ51233.1"/>
    <property type="molecule type" value="Genomic_DNA"/>
</dbReference>
<evidence type="ECO:0000256" key="3">
    <source>
        <dbReference type="ARBA" id="ARBA00022679"/>
    </source>
</evidence>
<dbReference type="GO" id="GO:0030798">
    <property type="term" value="F:trans-aconitate 2-methyltransferase activity"/>
    <property type="evidence" value="ECO:0007669"/>
    <property type="project" value="UniProtKB-UniRule"/>
</dbReference>
<evidence type="ECO:0000256" key="5">
    <source>
        <dbReference type="HAMAP-Rule" id="MF_00560"/>
    </source>
</evidence>
<comment type="catalytic activity">
    <reaction evidence="5">
        <text>trans-aconitate + S-adenosyl-L-methionine = (E)-3-(methoxycarbonyl)pent-2-enedioate + S-adenosyl-L-homocysteine</text>
        <dbReference type="Rhea" id="RHEA:14969"/>
        <dbReference type="ChEBI" id="CHEBI:15708"/>
        <dbReference type="ChEBI" id="CHEBI:57470"/>
        <dbReference type="ChEBI" id="CHEBI:57856"/>
        <dbReference type="ChEBI" id="CHEBI:59789"/>
        <dbReference type="EC" id="2.1.1.144"/>
    </reaction>
</comment>
<dbReference type="RefSeq" id="WP_099199602.1">
    <property type="nucleotide sequence ID" value="NZ_JBIRXA010000004.1"/>
</dbReference>
<dbReference type="GO" id="GO:0017000">
    <property type="term" value="P:antibiotic biosynthetic process"/>
    <property type="evidence" value="ECO:0007669"/>
    <property type="project" value="UniProtKB-ARBA"/>
</dbReference>
<keyword evidence="3 5" id="KW-0808">Transferase</keyword>
<comment type="similarity">
    <text evidence="5">Belongs to the methyltransferase superfamily. Tam family.</text>
</comment>
<dbReference type="Gene3D" id="3.40.50.150">
    <property type="entry name" value="Vaccinia Virus protein VP39"/>
    <property type="match status" value="1"/>
</dbReference>
<dbReference type="InterPro" id="IPR023506">
    <property type="entry name" value="Trans-aconitate_MeTrfase"/>
</dbReference>
<dbReference type="GO" id="GO:0032259">
    <property type="term" value="P:methylation"/>
    <property type="evidence" value="ECO:0007669"/>
    <property type="project" value="UniProtKB-KW"/>
</dbReference>
<comment type="caution">
    <text evidence="7">The sequence shown here is derived from an EMBL/GenBank/DDBJ whole genome shotgun (WGS) entry which is preliminary data.</text>
</comment>
<accession>A0A2G1XJ33</accession>
<dbReference type="Pfam" id="PF13649">
    <property type="entry name" value="Methyltransf_25"/>
    <property type="match status" value="1"/>
</dbReference>
<keyword evidence="1 5" id="KW-0963">Cytoplasm</keyword>
<gene>
    <name evidence="5" type="primary">tam</name>
    <name evidence="7" type="ORF">BLA24_15880</name>
</gene>
<feature type="domain" description="Methyltransferase" evidence="6">
    <location>
        <begin position="45"/>
        <end position="125"/>
    </location>
</feature>
<dbReference type="CDD" id="cd02440">
    <property type="entry name" value="AdoMet_MTases"/>
    <property type="match status" value="1"/>
</dbReference>
<evidence type="ECO:0000256" key="1">
    <source>
        <dbReference type="ARBA" id="ARBA00022490"/>
    </source>
</evidence>
<evidence type="ECO:0000313" key="8">
    <source>
        <dbReference type="Proteomes" id="UP000222531"/>
    </source>
</evidence>
<dbReference type="PANTHER" id="PTHR43861">
    <property type="entry name" value="TRANS-ACONITATE 2-METHYLTRANSFERASE-RELATED"/>
    <property type="match status" value="1"/>
</dbReference>
<dbReference type="InterPro" id="IPR023149">
    <property type="entry name" value="Trans_acon_MeTrfase_C"/>
</dbReference>
<keyword evidence="4 5" id="KW-0949">S-adenosyl-L-methionine</keyword>
<evidence type="ECO:0000313" key="7">
    <source>
        <dbReference type="EMBL" id="PHQ51233.1"/>
    </source>
</evidence>
<dbReference type="OrthoDB" id="9795085at2"/>
<dbReference type="GO" id="GO:0005737">
    <property type="term" value="C:cytoplasm"/>
    <property type="evidence" value="ECO:0007669"/>
    <property type="project" value="UniProtKB-SubCell"/>
</dbReference>
<dbReference type="InterPro" id="IPR029063">
    <property type="entry name" value="SAM-dependent_MTases_sf"/>
</dbReference>
<dbReference type="Proteomes" id="UP000222531">
    <property type="component" value="Unassembled WGS sequence"/>
</dbReference>
<sequence>MPCAPTPLWDPRQYLRHAEDRSRPFTDLLARVPALPGQGRRPARIADLGCGAGNVTALLAERWRDARVTGYDNSAAMLREADAYAGRTLGGGSIAFARADLTDWSPDPAEPLDLIVSNAAFQWVPGHAGRFPVWLAGLAAGGTFAFQVPGNGDAPSHALLRQLCASVRWRDRLGEAGRRRVEVLDPAQYLARLTDLGCEVDTWETTYAHLLPGEDPVLDWVKGTGLRPVLTALAGDLAATQAFLAEYGALLREAYPAGPGGTVFPFRRVFVVARKRD</sequence>
<comment type="subcellular location">
    <subcellularLocation>
        <location evidence="5">Cytoplasm</location>
    </subcellularLocation>
</comment>
<reference evidence="7 8" key="1">
    <citation type="journal article" date="2017" name="Biochemistry">
        <title>Identification of the Biosynthetic Pathway for the Antibiotic Bicyclomycin.</title>
        <authorList>
            <person name="Patteson J."/>
            <person name="Cai W."/>
            <person name="Johnson R.A."/>
            <person name="Santa Maria K."/>
            <person name="Li B."/>
        </authorList>
    </citation>
    <scope>NUCLEOTIDE SEQUENCE [LARGE SCALE GENOMIC DNA]</scope>
    <source>
        <strain evidence="7 8">ATCC 21532</strain>
    </source>
</reference>
<evidence type="ECO:0000256" key="2">
    <source>
        <dbReference type="ARBA" id="ARBA00022603"/>
    </source>
</evidence>
<comment type="function">
    <text evidence="5">Catalyzes the S-adenosylmethionine monomethyl esterification of trans-aconitate.</text>
</comment>
<dbReference type="InterPro" id="IPR041698">
    <property type="entry name" value="Methyltransf_25"/>
</dbReference>
<dbReference type="SUPFAM" id="SSF53335">
    <property type="entry name" value="S-adenosyl-L-methionine-dependent methyltransferases"/>
    <property type="match status" value="1"/>
</dbReference>
<evidence type="ECO:0000256" key="4">
    <source>
        <dbReference type="ARBA" id="ARBA00022691"/>
    </source>
</evidence>
<keyword evidence="8" id="KW-1185">Reference proteome</keyword>
<dbReference type="Gene3D" id="1.10.150.290">
    <property type="entry name" value="S-adenosyl-L-methionine-dependent methyltransferases"/>
    <property type="match status" value="1"/>
</dbReference>
<proteinExistence type="inferred from homology"/>
<organism evidence="7 8">
    <name type="scientific">Streptomyces cinnamoneus</name>
    <name type="common">Streptoverticillium cinnamoneum</name>
    <dbReference type="NCBI Taxonomy" id="53446"/>
    <lineage>
        <taxon>Bacteria</taxon>
        <taxon>Bacillati</taxon>
        <taxon>Actinomycetota</taxon>
        <taxon>Actinomycetes</taxon>
        <taxon>Kitasatosporales</taxon>
        <taxon>Streptomycetaceae</taxon>
        <taxon>Streptomyces</taxon>
        <taxon>Streptomyces cinnamoneus group</taxon>
    </lineage>
</organism>